<protein>
    <recommendedName>
        <fullName evidence="1">DUF6468 domain-containing protein</fullName>
    </recommendedName>
</protein>
<dbReference type="EMBL" id="JYHA01000058">
    <property type="protein sequence ID" value="KKB96553.1"/>
    <property type="molecule type" value="Genomic_DNA"/>
</dbReference>
<gene>
    <name evidence="2" type="ORF">SZ25_00368</name>
</gene>
<reference evidence="2 3" key="1">
    <citation type="submission" date="2015-02" db="EMBL/GenBank/DDBJ databases">
        <title>Single cell genomics of a rare environmental alphaproteobacterium provides unique insights into Rickettsiaceae evolution.</title>
        <authorList>
            <person name="Martijn J."/>
            <person name="Schulz F."/>
            <person name="Zaremba-Niedzwiedzka K."/>
            <person name="Viklund J."/>
            <person name="Stepanauskas R."/>
            <person name="Andersson S.G.E."/>
            <person name="Horn M."/>
            <person name="Guy L."/>
            <person name="Ettema T.J.G."/>
        </authorList>
    </citation>
    <scope>NUCLEOTIDE SEQUENCE [LARGE SCALE GENOMIC DNA]</scope>
    <source>
        <strain evidence="2 3">SCGC AAA041-L04</strain>
    </source>
</reference>
<dbReference type="Proteomes" id="UP000033358">
    <property type="component" value="Unassembled WGS sequence"/>
</dbReference>
<accession>A0A0F5MNZ5</accession>
<dbReference type="AlphaFoldDB" id="A0A0F5MNZ5"/>
<dbReference type="Pfam" id="PF20072">
    <property type="entry name" value="DUF6468"/>
    <property type="match status" value="1"/>
</dbReference>
<name>A0A0F5MNZ5_9RICK</name>
<sequence length="177" mass="20580">MIILDCTIAVMLMISIIYSWQLNKKISELRNNKKDLLESIKILDNTILRAEYGIDELKILSNQVSLELNNKIDKAKYIHDDLAYLADRATISSEKLDSSITEARRFEKVDFVQFYKEQLEKYKITANNQDVIYNNKAINNFDPAKLNNNQKPIQKIAIESLLDRISAVKTQKRDRVI</sequence>
<evidence type="ECO:0000313" key="3">
    <source>
        <dbReference type="Proteomes" id="UP000033358"/>
    </source>
</evidence>
<dbReference type="InterPro" id="IPR045531">
    <property type="entry name" value="DUF6468"/>
</dbReference>
<proteinExistence type="predicted"/>
<feature type="domain" description="DUF6468" evidence="1">
    <location>
        <begin position="29"/>
        <end position="104"/>
    </location>
</feature>
<evidence type="ECO:0000313" key="2">
    <source>
        <dbReference type="EMBL" id="KKB96553.1"/>
    </source>
</evidence>
<keyword evidence="3" id="KW-1185">Reference proteome</keyword>
<evidence type="ECO:0000259" key="1">
    <source>
        <dbReference type="Pfam" id="PF20072"/>
    </source>
</evidence>
<organism evidence="2 3">
    <name type="scientific">Candidatus Arcanibacter lacustris</name>
    <dbReference type="NCBI Taxonomy" id="1607817"/>
    <lineage>
        <taxon>Bacteria</taxon>
        <taxon>Pseudomonadati</taxon>
        <taxon>Pseudomonadota</taxon>
        <taxon>Alphaproteobacteria</taxon>
        <taxon>Rickettsiales</taxon>
        <taxon>Candidatus Arcanibacter</taxon>
    </lineage>
</organism>
<comment type="caution">
    <text evidence="2">The sequence shown here is derived from an EMBL/GenBank/DDBJ whole genome shotgun (WGS) entry which is preliminary data.</text>
</comment>